<evidence type="ECO:0000313" key="2">
    <source>
        <dbReference type="Proteomes" id="UP000621500"/>
    </source>
</evidence>
<proteinExistence type="predicted"/>
<comment type="caution">
    <text evidence="1">The sequence shown here is derived from an EMBL/GenBank/DDBJ whole genome shotgun (WGS) entry which is preliminary data.</text>
</comment>
<protein>
    <submittedName>
        <fullName evidence="1">Uncharacterized protein</fullName>
    </submittedName>
</protein>
<dbReference type="Proteomes" id="UP000621500">
    <property type="component" value="Unassembled WGS sequence"/>
</dbReference>
<evidence type="ECO:0000313" key="1">
    <source>
        <dbReference type="EMBL" id="GIH00606.1"/>
    </source>
</evidence>
<dbReference type="EMBL" id="BONX01000055">
    <property type="protein sequence ID" value="GIH00606.1"/>
    <property type="molecule type" value="Genomic_DNA"/>
</dbReference>
<sequence length="71" mass="7628">MSVDEGRDAVSECFAVGTGLDREGDEGDRVFDCVGGGGHRPMVRLTSVPTSTTSYRLTFAPTMCHTEAPYQ</sequence>
<reference evidence="1 2" key="1">
    <citation type="submission" date="2021-01" db="EMBL/GenBank/DDBJ databases">
        <title>Whole genome shotgun sequence of Plantactinospora mayteni NBRC 109088.</title>
        <authorList>
            <person name="Komaki H."/>
            <person name="Tamura T."/>
        </authorList>
    </citation>
    <scope>NUCLEOTIDE SEQUENCE [LARGE SCALE GENOMIC DNA]</scope>
    <source>
        <strain evidence="1 2">NBRC 109088</strain>
    </source>
</reference>
<organism evidence="1 2">
    <name type="scientific">Plantactinospora mayteni</name>
    <dbReference type="NCBI Taxonomy" id="566021"/>
    <lineage>
        <taxon>Bacteria</taxon>
        <taxon>Bacillati</taxon>
        <taxon>Actinomycetota</taxon>
        <taxon>Actinomycetes</taxon>
        <taxon>Micromonosporales</taxon>
        <taxon>Micromonosporaceae</taxon>
        <taxon>Plantactinospora</taxon>
    </lineage>
</organism>
<gene>
    <name evidence="1" type="ORF">Pma05_71780</name>
</gene>
<name>A0ABQ4F110_9ACTN</name>
<keyword evidence="2" id="KW-1185">Reference proteome</keyword>
<accession>A0ABQ4F110</accession>